<dbReference type="SMART" id="SM00248">
    <property type="entry name" value="ANK"/>
    <property type="match status" value="2"/>
</dbReference>
<dbReference type="EMBL" id="KV453930">
    <property type="protein sequence ID" value="ODV73683.1"/>
    <property type="molecule type" value="Genomic_DNA"/>
</dbReference>
<sequence>MSEEGASYKEQVLEAARRNNTDLLGEIIKESGDQITSIINDSRDALGNTPLHLAAKYGSYEVMDEILDCEGVEVDPTNTLDGDTPLHMAVRYSESEPEHGTFIAETLIEAGADARIKNNAGQKPIDLVHDNDSLIDILQGAEMAFQLEEEEKQIGELNTRLEMEYGLTITGDVDVEDDDEGSDSGSE</sequence>
<dbReference type="SUPFAM" id="SSF48403">
    <property type="entry name" value="Ankyrin repeat"/>
    <property type="match status" value="1"/>
</dbReference>
<dbReference type="InterPro" id="IPR002110">
    <property type="entry name" value="Ankyrin_rpt"/>
</dbReference>
<dbReference type="PRINTS" id="PR01415">
    <property type="entry name" value="ANKYRIN"/>
</dbReference>
<keyword evidence="2 3" id="KW-0040">ANK repeat</keyword>
<organism evidence="4 6">
    <name type="scientific">Cyberlindnera jadinii (strain ATCC 18201 / CBS 1600 / BCRC 20928 / JCM 3617 / NBRC 0987 / NRRL Y-1542)</name>
    <name type="common">Torula yeast</name>
    <name type="synonym">Candida utilis</name>
    <dbReference type="NCBI Taxonomy" id="983966"/>
    <lineage>
        <taxon>Eukaryota</taxon>
        <taxon>Fungi</taxon>
        <taxon>Dikarya</taxon>
        <taxon>Ascomycota</taxon>
        <taxon>Saccharomycotina</taxon>
        <taxon>Saccharomycetes</taxon>
        <taxon>Phaffomycetales</taxon>
        <taxon>Phaffomycetaceae</taxon>
        <taxon>Cyberlindnera</taxon>
    </lineage>
</organism>
<dbReference type="STRING" id="983966.A0A0H5C643"/>
<reference evidence="6" key="2">
    <citation type="journal article" date="2015" name="J. Biotechnol.">
        <title>The structure of the Cyberlindnera jadinii genome and its relation to Candida utilis analyzed by the occurrence of single nucleotide polymorphisms.</title>
        <authorList>
            <person name="Rupp O."/>
            <person name="Brinkrolf K."/>
            <person name="Buerth C."/>
            <person name="Kunigo M."/>
            <person name="Schneider J."/>
            <person name="Jaenicke S."/>
            <person name="Goesmann A."/>
            <person name="Puehler A."/>
            <person name="Jaeger K.-E."/>
            <person name="Ernst J.F."/>
        </authorList>
    </citation>
    <scope>NUCLEOTIDE SEQUENCE [LARGE SCALE GENOMIC DNA]</scope>
    <source>
        <strain evidence="6">ATCC 18201 / CBS 1600 / BCRC 20928 / JCM 3617 / NBRC 0987 / NRRL Y-1542</strain>
    </source>
</reference>
<dbReference type="InterPro" id="IPR051637">
    <property type="entry name" value="Ank_repeat_dom-contain_49"/>
</dbReference>
<reference evidence="5 7" key="3">
    <citation type="journal article" date="2016" name="Proc. Natl. Acad. Sci. U.S.A.">
        <title>Comparative genomics of biotechnologically important yeasts.</title>
        <authorList>
            <person name="Riley R."/>
            <person name="Haridas S."/>
            <person name="Wolfe K.H."/>
            <person name="Lopes M.R."/>
            <person name="Hittinger C.T."/>
            <person name="Goeker M."/>
            <person name="Salamov A.A."/>
            <person name="Wisecaver J.H."/>
            <person name="Long T.M."/>
            <person name="Calvey C.H."/>
            <person name="Aerts A.L."/>
            <person name="Barry K.W."/>
            <person name="Choi C."/>
            <person name="Clum A."/>
            <person name="Coughlan A.Y."/>
            <person name="Deshpande S."/>
            <person name="Douglass A.P."/>
            <person name="Hanson S.J."/>
            <person name="Klenk H.-P."/>
            <person name="LaButti K.M."/>
            <person name="Lapidus A."/>
            <person name="Lindquist E.A."/>
            <person name="Lipzen A.M."/>
            <person name="Meier-Kolthoff J.P."/>
            <person name="Ohm R.A."/>
            <person name="Otillar R.P."/>
            <person name="Pangilinan J.L."/>
            <person name="Peng Y."/>
            <person name="Rokas A."/>
            <person name="Rosa C.A."/>
            <person name="Scheuner C."/>
            <person name="Sibirny A.A."/>
            <person name="Slot J.C."/>
            <person name="Stielow J.B."/>
            <person name="Sun H."/>
            <person name="Kurtzman C.P."/>
            <person name="Blackwell M."/>
            <person name="Grigoriev I.V."/>
            <person name="Jeffries T.W."/>
        </authorList>
    </citation>
    <scope>NUCLEOTIDE SEQUENCE [LARGE SCALE GENOMIC DNA]</scope>
    <source>
        <strain evidence="7">ATCC 18201 / CBS 1600 / BCRC 20928 / JCM 3617 / NBRC 0987 / NRRL Y-1542</strain>
        <strain evidence="5">NRRL Y-1542</strain>
    </source>
</reference>
<reference evidence="4" key="1">
    <citation type="submission" date="2014-12" db="EMBL/GenBank/DDBJ databases">
        <authorList>
            <person name="Jaenicke S."/>
        </authorList>
    </citation>
    <scope>NUCLEOTIDE SEQUENCE [LARGE SCALE GENOMIC DNA]</scope>
    <source>
        <strain evidence="4">CBS1600</strain>
    </source>
</reference>
<dbReference type="Pfam" id="PF12796">
    <property type="entry name" value="Ank_2"/>
    <property type="match status" value="1"/>
</dbReference>
<accession>A0A0H5C643</accession>
<dbReference type="PANTHER" id="PTHR24180">
    <property type="entry name" value="CYCLIN-DEPENDENT KINASE INHIBITOR 2C-RELATED"/>
    <property type="match status" value="1"/>
</dbReference>
<dbReference type="PROSITE" id="PS50088">
    <property type="entry name" value="ANK_REPEAT"/>
    <property type="match status" value="2"/>
</dbReference>
<dbReference type="AlphaFoldDB" id="A0A0H5C643"/>
<keyword evidence="1" id="KW-0677">Repeat</keyword>
<dbReference type="EMBL" id="CDQK01000004">
    <property type="protein sequence ID" value="CEP23458.1"/>
    <property type="molecule type" value="Genomic_DNA"/>
</dbReference>
<evidence type="ECO:0000313" key="6">
    <source>
        <dbReference type="Proteomes" id="UP000038830"/>
    </source>
</evidence>
<name>A0A0H5C643_CYBJN</name>
<dbReference type="OMA" id="HICAMYG"/>
<evidence type="ECO:0000313" key="5">
    <source>
        <dbReference type="EMBL" id="ODV73683.1"/>
    </source>
</evidence>
<accession>A0A1E4S2K0</accession>
<dbReference type="Gene3D" id="1.25.40.20">
    <property type="entry name" value="Ankyrin repeat-containing domain"/>
    <property type="match status" value="1"/>
</dbReference>
<proteinExistence type="predicted"/>
<dbReference type="PROSITE" id="PS50297">
    <property type="entry name" value="ANK_REP_REGION"/>
    <property type="match status" value="2"/>
</dbReference>
<feature type="repeat" description="ANK" evidence="3">
    <location>
        <begin position="46"/>
        <end position="79"/>
    </location>
</feature>
<evidence type="ECO:0000256" key="3">
    <source>
        <dbReference type="PROSITE-ProRule" id="PRU00023"/>
    </source>
</evidence>
<gene>
    <name evidence="4" type="ORF">BN1211_4045</name>
    <name evidence="5" type="ORF">CYBJADRAFT_150930</name>
</gene>
<dbReference type="OrthoDB" id="9995210at2759"/>
<evidence type="ECO:0000256" key="2">
    <source>
        <dbReference type="ARBA" id="ARBA00023043"/>
    </source>
</evidence>
<dbReference type="Proteomes" id="UP000038830">
    <property type="component" value="Unassembled WGS sequence"/>
</dbReference>
<dbReference type="InterPro" id="IPR036770">
    <property type="entry name" value="Ankyrin_rpt-contain_sf"/>
</dbReference>
<feature type="repeat" description="ANK" evidence="3">
    <location>
        <begin position="81"/>
        <end position="119"/>
    </location>
</feature>
<dbReference type="PANTHER" id="PTHR24180:SF53">
    <property type="entry name" value="ANKYRIN REPEAT-CONTAINING PROTEIN C105.02C"/>
    <property type="match status" value="1"/>
</dbReference>
<dbReference type="Proteomes" id="UP000094389">
    <property type="component" value="Unassembled WGS sequence"/>
</dbReference>
<protein>
    <submittedName>
        <fullName evidence="5">Ankyrin</fullName>
    </submittedName>
</protein>
<evidence type="ECO:0000313" key="7">
    <source>
        <dbReference type="Proteomes" id="UP000094389"/>
    </source>
</evidence>
<keyword evidence="7" id="KW-1185">Reference proteome</keyword>
<evidence type="ECO:0000256" key="1">
    <source>
        <dbReference type="ARBA" id="ARBA00022737"/>
    </source>
</evidence>
<evidence type="ECO:0000313" key="4">
    <source>
        <dbReference type="EMBL" id="CEP23458.1"/>
    </source>
</evidence>